<evidence type="ECO:0000313" key="8">
    <source>
        <dbReference type="Proteomes" id="UP000824250"/>
    </source>
</evidence>
<dbReference type="Gene3D" id="3.40.190.10">
    <property type="entry name" value="Periplasmic binding protein-like II"/>
    <property type="match status" value="1"/>
</dbReference>
<dbReference type="PROSITE" id="PS51257">
    <property type="entry name" value="PROKAR_LIPOPROTEIN"/>
    <property type="match status" value="1"/>
</dbReference>
<feature type="chain" id="PRO_5039659865" evidence="5">
    <location>
        <begin position="29"/>
        <end position="531"/>
    </location>
</feature>
<sequence length="531" mass="56950">MTKKLMRSLVPVAALTLAVGMFTGCSSGGGDTASTTAASGDSGSTTTEAASSDSTSGTVKDTLIIATANETPSVTTNEHNAVAGDYLNKMTHNGLFKTDENMEVVPDLVESYENTSDTEWIFHLKQGVLFHNGEEMTADDVKASLELCKESPEVSQYGTSTGTIEVVDDYTVKITTDGPQSGLLSDLCHHGNYILPADLIESGHDFNSEPIGTGPYKLVAWNRGESLEFEAFEDYFDGAPPIKHITWRIIPEGSSRTMALEAGEVDLIIEVETADASRIEGTDGLTLYSEPGTSHNFMMINNEVAPFNNIDFRKALASAIDKEAIVQVALNGDGTPVDAMVPDCFPGTTAEGAPTYDPEQAKAYLEASGLDPAQCGFTLICSDDTKLRAGQVIQSSLKENLGIDIQLESMDLATYLDVTATGDYQAAIGGYTSSNLLAYAMGVYHSSSINASNKTRTNLPEIDALIENIQATLDPEENEAAVTEFTKAINENCPQVPLYMKNNTRAYKSDLQGFNVNAGGTTYYEQFSWGN</sequence>
<evidence type="ECO:0000313" key="7">
    <source>
        <dbReference type="EMBL" id="HIR04753.1"/>
    </source>
</evidence>
<evidence type="ECO:0000256" key="2">
    <source>
        <dbReference type="ARBA" id="ARBA00022448"/>
    </source>
</evidence>
<evidence type="ECO:0000256" key="1">
    <source>
        <dbReference type="ARBA" id="ARBA00005695"/>
    </source>
</evidence>
<dbReference type="InterPro" id="IPR000914">
    <property type="entry name" value="SBP_5_dom"/>
</dbReference>
<organism evidence="7 8">
    <name type="scientific">Candidatus Copromonas faecavium</name>
    <name type="common">nom. illeg.</name>
    <dbReference type="NCBI Taxonomy" id="2840740"/>
    <lineage>
        <taxon>Bacteria</taxon>
        <taxon>Bacillati</taxon>
        <taxon>Bacillota</taxon>
        <taxon>Clostridia</taxon>
        <taxon>Lachnospirales</taxon>
        <taxon>Lachnospiraceae</taxon>
        <taxon>Candidatus Copromonas (nom. illeg.)</taxon>
    </lineage>
</organism>
<dbReference type="PANTHER" id="PTHR30290">
    <property type="entry name" value="PERIPLASMIC BINDING COMPONENT OF ABC TRANSPORTER"/>
    <property type="match status" value="1"/>
</dbReference>
<dbReference type="PIRSF" id="PIRSF002741">
    <property type="entry name" value="MppA"/>
    <property type="match status" value="1"/>
</dbReference>
<dbReference type="PANTHER" id="PTHR30290:SF9">
    <property type="entry name" value="OLIGOPEPTIDE-BINDING PROTEIN APPA"/>
    <property type="match status" value="1"/>
</dbReference>
<proteinExistence type="inferred from homology"/>
<dbReference type="GO" id="GO:0043190">
    <property type="term" value="C:ATP-binding cassette (ABC) transporter complex"/>
    <property type="evidence" value="ECO:0007669"/>
    <property type="project" value="InterPro"/>
</dbReference>
<evidence type="ECO:0000256" key="3">
    <source>
        <dbReference type="ARBA" id="ARBA00022729"/>
    </source>
</evidence>
<dbReference type="EMBL" id="DVGC01000008">
    <property type="protein sequence ID" value="HIR04753.1"/>
    <property type="molecule type" value="Genomic_DNA"/>
</dbReference>
<comment type="caution">
    <text evidence="7">The sequence shown here is derived from an EMBL/GenBank/DDBJ whole genome shotgun (WGS) entry which is preliminary data.</text>
</comment>
<dbReference type="InterPro" id="IPR030678">
    <property type="entry name" value="Peptide/Ni-bd"/>
</dbReference>
<accession>A0A9D1D4X5</accession>
<name>A0A9D1D4X5_9FIRM</name>
<feature type="region of interest" description="Disordered" evidence="4">
    <location>
        <begin position="32"/>
        <end position="56"/>
    </location>
</feature>
<dbReference type="Pfam" id="PF00496">
    <property type="entry name" value="SBP_bac_5"/>
    <property type="match status" value="1"/>
</dbReference>
<keyword evidence="3 5" id="KW-0732">Signal</keyword>
<feature type="signal peptide" evidence="5">
    <location>
        <begin position="1"/>
        <end position="28"/>
    </location>
</feature>
<dbReference type="SUPFAM" id="SSF53850">
    <property type="entry name" value="Periplasmic binding protein-like II"/>
    <property type="match status" value="1"/>
</dbReference>
<evidence type="ECO:0000256" key="5">
    <source>
        <dbReference type="SAM" id="SignalP"/>
    </source>
</evidence>
<gene>
    <name evidence="7" type="ORF">IAB28_02130</name>
</gene>
<dbReference type="GO" id="GO:0042597">
    <property type="term" value="C:periplasmic space"/>
    <property type="evidence" value="ECO:0007669"/>
    <property type="project" value="UniProtKB-ARBA"/>
</dbReference>
<dbReference type="GO" id="GO:0015833">
    <property type="term" value="P:peptide transport"/>
    <property type="evidence" value="ECO:0007669"/>
    <property type="project" value="TreeGrafter"/>
</dbReference>
<evidence type="ECO:0000256" key="4">
    <source>
        <dbReference type="SAM" id="MobiDB-lite"/>
    </source>
</evidence>
<dbReference type="GO" id="GO:1904680">
    <property type="term" value="F:peptide transmembrane transporter activity"/>
    <property type="evidence" value="ECO:0007669"/>
    <property type="project" value="TreeGrafter"/>
</dbReference>
<protein>
    <submittedName>
        <fullName evidence="7">ABC transporter substrate-binding protein</fullName>
    </submittedName>
</protein>
<reference evidence="7" key="2">
    <citation type="journal article" date="2021" name="PeerJ">
        <title>Extensive microbial diversity within the chicken gut microbiome revealed by metagenomics and culture.</title>
        <authorList>
            <person name="Gilroy R."/>
            <person name="Ravi A."/>
            <person name="Getino M."/>
            <person name="Pursley I."/>
            <person name="Horton D.L."/>
            <person name="Alikhan N.F."/>
            <person name="Baker D."/>
            <person name="Gharbi K."/>
            <person name="Hall N."/>
            <person name="Watson M."/>
            <person name="Adriaenssens E.M."/>
            <person name="Foster-Nyarko E."/>
            <person name="Jarju S."/>
            <person name="Secka A."/>
            <person name="Antonio M."/>
            <person name="Oren A."/>
            <person name="Chaudhuri R.R."/>
            <person name="La Ragione R."/>
            <person name="Hildebrand F."/>
            <person name="Pallen M.J."/>
        </authorList>
    </citation>
    <scope>NUCLEOTIDE SEQUENCE</scope>
    <source>
        <strain evidence="7">CHK180-2868</strain>
    </source>
</reference>
<dbReference type="Gene3D" id="3.10.105.10">
    <property type="entry name" value="Dipeptide-binding Protein, Domain 3"/>
    <property type="match status" value="1"/>
</dbReference>
<feature type="domain" description="Solute-binding protein family 5" evidence="6">
    <location>
        <begin position="103"/>
        <end position="440"/>
    </location>
</feature>
<keyword evidence="2" id="KW-0813">Transport</keyword>
<dbReference type="InterPro" id="IPR039424">
    <property type="entry name" value="SBP_5"/>
</dbReference>
<reference evidence="7" key="1">
    <citation type="submission" date="2020-10" db="EMBL/GenBank/DDBJ databases">
        <authorList>
            <person name="Gilroy R."/>
        </authorList>
    </citation>
    <scope>NUCLEOTIDE SEQUENCE</scope>
    <source>
        <strain evidence="7">CHK180-2868</strain>
    </source>
</reference>
<evidence type="ECO:0000259" key="6">
    <source>
        <dbReference type="Pfam" id="PF00496"/>
    </source>
</evidence>
<comment type="similarity">
    <text evidence="1">Belongs to the bacterial solute-binding protein 5 family.</text>
</comment>
<dbReference type="AlphaFoldDB" id="A0A9D1D4X5"/>
<dbReference type="CDD" id="cd00995">
    <property type="entry name" value="PBP2_NikA_DppA_OppA_like"/>
    <property type="match status" value="1"/>
</dbReference>
<dbReference type="Proteomes" id="UP000824250">
    <property type="component" value="Unassembled WGS sequence"/>
</dbReference>